<comment type="caution">
    <text evidence="1">The sequence shown here is derived from an EMBL/GenBank/DDBJ whole genome shotgun (WGS) entry which is preliminary data.</text>
</comment>
<evidence type="ECO:0000313" key="2">
    <source>
        <dbReference type="Proteomes" id="UP001633002"/>
    </source>
</evidence>
<reference evidence="1 2" key="1">
    <citation type="submission" date="2024-09" db="EMBL/GenBank/DDBJ databases">
        <title>Chromosome-scale assembly of Riccia sorocarpa.</title>
        <authorList>
            <person name="Paukszto L."/>
        </authorList>
    </citation>
    <scope>NUCLEOTIDE SEQUENCE [LARGE SCALE GENOMIC DNA]</scope>
    <source>
        <strain evidence="1">LP-2024</strain>
        <tissue evidence="1">Aerial parts of the thallus</tissue>
    </source>
</reference>
<dbReference type="PANTHER" id="PTHR33116:SF86">
    <property type="entry name" value="REVERSE TRANSCRIPTASE DOMAIN-CONTAINING PROTEIN"/>
    <property type="match status" value="1"/>
</dbReference>
<dbReference type="AlphaFoldDB" id="A0ABD3IEG6"/>
<dbReference type="PANTHER" id="PTHR33116">
    <property type="entry name" value="REVERSE TRANSCRIPTASE ZINC-BINDING DOMAIN-CONTAINING PROTEIN-RELATED-RELATED"/>
    <property type="match status" value="1"/>
</dbReference>
<gene>
    <name evidence="1" type="ORF">R1sor_017926</name>
</gene>
<name>A0ABD3IEG6_9MARC</name>
<proteinExistence type="predicted"/>
<evidence type="ECO:0008006" key="3">
    <source>
        <dbReference type="Google" id="ProtNLM"/>
    </source>
</evidence>
<protein>
    <recommendedName>
        <fullName evidence="3">Reverse transcriptase</fullName>
    </recommendedName>
</protein>
<evidence type="ECO:0000313" key="1">
    <source>
        <dbReference type="EMBL" id="KAL3699904.1"/>
    </source>
</evidence>
<keyword evidence="2" id="KW-1185">Reference proteome</keyword>
<dbReference type="EMBL" id="JBJQOH010000001">
    <property type="protein sequence ID" value="KAL3699904.1"/>
    <property type="molecule type" value="Genomic_DNA"/>
</dbReference>
<accession>A0ABD3IEG6</accession>
<dbReference type="Proteomes" id="UP001633002">
    <property type="component" value="Unassembled WGS sequence"/>
</dbReference>
<sequence length="213" mass="24456">MRTEHGENLSEEHKARLAHIEDQLRKQEHQDARAWRLRSKQRWLREGEAPSRYFFAQMKAKFTNETMPTLTLEDGTKTEDRAVFNTTMDTLRKFELASGAKLNLSKTTIIPVGDGTIPAWLQNSGCTIATPSDRYRYLGLLTGVDVMEQETLDDLKLKLSKRLQHWSARLLSWPERVILAHNVLRALPNYTLMTVGLSPHGLKPLDSVTRDFL</sequence>
<organism evidence="1 2">
    <name type="scientific">Riccia sorocarpa</name>
    <dbReference type="NCBI Taxonomy" id="122646"/>
    <lineage>
        <taxon>Eukaryota</taxon>
        <taxon>Viridiplantae</taxon>
        <taxon>Streptophyta</taxon>
        <taxon>Embryophyta</taxon>
        <taxon>Marchantiophyta</taxon>
        <taxon>Marchantiopsida</taxon>
        <taxon>Marchantiidae</taxon>
        <taxon>Marchantiales</taxon>
        <taxon>Ricciaceae</taxon>
        <taxon>Riccia</taxon>
    </lineage>
</organism>